<keyword evidence="2" id="KW-0175">Coiled coil</keyword>
<dbReference type="FunFam" id="3.30.40.10:FF:001258">
    <property type="entry name" value="Uncharacterized protein"/>
    <property type="match status" value="1"/>
</dbReference>
<evidence type="ECO:0000256" key="1">
    <source>
        <dbReference type="PROSITE-ProRule" id="PRU00175"/>
    </source>
</evidence>
<dbReference type="PANTHER" id="PTHR22996:SF0">
    <property type="entry name" value="RE60872P-RELATED"/>
    <property type="match status" value="1"/>
</dbReference>
<sequence length="680" mass="80468">MGNFVRNQEETKRNQEEIAQSQVQESPNILIKQSKIGNVEIIKLSMQIIEVELIYDSVDKIQLDLTYSSQVNCLLTVYTFITEIKGSKQQRFERTMQESSVQKFKCPQGLNHQIPSRYIEFMITDLLKFNRIRATSEISHHTLILEMRSLTSKSFQIIYFYKIDCNEQQFRCELINTKQLIMYKNRMFEIHELYGVKNTPFNPEWNPNTVEDKECVICFCNIINTVLLPCKHMCTCSICADHILMNQKVKQCPLCRIEIDNYLTLEIKDKEKQNLQLRQFQEGQQKYLDAVKEKKNQQAIKQSSIMEQLQSKVHQDQMRKLKLFDDIEDFQRENQNNQDQENNEICYSNEEIQSDHGNNQIQNSFSGKLKQLSEDENNLKVMQFCEDDKQRYSSKQRISSYDLKQERGILSSFQHSQEKQNDQQQGSDESEILQEVPQVSSSKQQQSQYSFDYMNYDEQSHYNSQQKLTNAEMYQASKQQYQFIQGTDKVLPTIPEYFKESSDVFQQISYNQKDEINNQNILDLQQIKNQQNYFDVQSQIQSQELQISLQQQQQQQQQQQSHRSLMKQKNQQIQFCQLQQNNLQQDDEILNQFEKNDIINQIILGNDLKQSSEAQNKQVLEEFAEGLFVENIQPDESELKNKINIQENQIEFIDNVDNKLFQENIDLGQIKNDAIHSQKK</sequence>
<evidence type="ECO:0000256" key="3">
    <source>
        <dbReference type="SAM" id="MobiDB-lite"/>
    </source>
</evidence>
<dbReference type="GO" id="GO:0016567">
    <property type="term" value="P:protein ubiquitination"/>
    <property type="evidence" value="ECO:0007669"/>
    <property type="project" value="TreeGrafter"/>
</dbReference>
<keyword evidence="1" id="KW-0479">Metal-binding</keyword>
<dbReference type="InterPro" id="IPR045194">
    <property type="entry name" value="MGRN1/RNF157-like"/>
</dbReference>
<dbReference type="AlphaFoldDB" id="A0A8S1L524"/>
<dbReference type="PANTHER" id="PTHR22996">
    <property type="entry name" value="MAHOGUNIN"/>
    <property type="match status" value="1"/>
</dbReference>
<reference evidence="5" key="1">
    <citation type="submission" date="2021-01" db="EMBL/GenBank/DDBJ databases">
        <authorList>
            <consortium name="Genoscope - CEA"/>
            <person name="William W."/>
        </authorList>
    </citation>
    <scope>NUCLEOTIDE SEQUENCE</scope>
</reference>
<keyword evidence="1" id="KW-0862">Zinc</keyword>
<proteinExistence type="predicted"/>
<dbReference type="InterPro" id="IPR001841">
    <property type="entry name" value="Znf_RING"/>
</dbReference>
<dbReference type="Proteomes" id="UP000692954">
    <property type="component" value="Unassembled WGS sequence"/>
</dbReference>
<protein>
    <recommendedName>
        <fullName evidence="4">RING-type domain-containing protein</fullName>
    </recommendedName>
</protein>
<keyword evidence="6" id="KW-1185">Reference proteome</keyword>
<feature type="coiled-coil region" evidence="2">
    <location>
        <begin position="540"/>
        <end position="586"/>
    </location>
</feature>
<feature type="region of interest" description="Disordered" evidence="3">
    <location>
        <begin position="414"/>
        <end position="447"/>
    </location>
</feature>
<feature type="region of interest" description="Disordered" evidence="3">
    <location>
        <begin position="1"/>
        <end position="20"/>
    </location>
</feature>
<evidence type="ECO:0000313" key="5">
    <source>
        <dbReference type="EMBL" id="CAD8062968.1"/>
    </source>
</evidence>
<gene>
    <name evidence="5" type="ORF">PSON_ATCC_30995.1.T0170170</name>
</gene>
<keyword evidence="1" id="KW-0863">Zinc-finger</keyword>
<dbReference type="GO" id="GO:0008270">
    <property type="term" value="F:zinc ion binding"/>
    <property type="evidence" value="ECO:0007669"/>
    <property type="project" value="UniProtKB-KW"/>
</dbReference>
<dbReference type="PROSITE" id="PS50089">
    <property type="entry name" value="ZF_RING_2"/>
    <property type="match status" value="1"/>
</dbReference>
<feature type="compositionally biased region" description="Basic and acidic residues" evidence="3">
    <location>
        <begin position="7"/>
        <end position="16"/>
    </location>
</feature>
<dbReference type="GO" id="GO:0061630">
    <property type="term" value="F:ubiquitin protein ligase activity"/>
    <property type="evidence" value="ECO:0007669"/>
    <property type="project" value="UniProtKB-EC"/>
</dbReference>
<comment type="caution">
    <text evidence="5">The sequence shown here is derived from an EMBL/GenBank/DDBJ whole genome shotgun (WGS) entry which is preliminary data.</text>
</comment>
<feature type="compositionally biased region" description="Low complexity" evidence="3">
    <location>
        <begin position="438"/>
        <end position="447"/>
    </location>
</feature>
<dbReference type="EMBL" id="CAJJDN010000017">
    <property type="protein sequence ID" value="CAD8062968.1"/>
    <property type="molecule type" value="Genomic_DNA"/>
</dbReference>
<evidence type="ECO:0000256" key="2">
    <source>
        <dbReference type="SAM" id="Coils"/>
    </source>
</evidence>
<dbReference type="OrthoDB" id="10261999at2759"/>
<name>A0A8S1L524_9CILI</name>
<accession>A0A8S1L524</accession>
<organism evidence="5 6">
    <name type="scientific">Paramecium sonneborni</name>
    <dbReference type="NCBI Taxonomy" id="65129"/>
    <lineage>
        <taxon>Eukaryota</taxon>
        <taxon>Sar</taxon>
        <taxon>Alveolata</taxon>
        <taxon>Ciliophora</taxon>
        <taxon>Intramacronucleata</taxon>
        <taxon>Oligohymenophorea</taxon>
        <taxon>Peniculida</taxon>
        <taxon>Parameciidae</taxon>
        <taxon>Paramecium</taxon>
    </lineage>
</organism>
<feature type="domain" description="RING-type" evidence="4">
    <location>
        <begin position="215"/>
        <end position="256"/>
    </location>
</feature>
<evidence type="ECO:0000259" key="4">
    <source>
        <dbReference type="PROSITE" id="PS50089"/>
    </source>
</evidence>
<dbReference type="Pfam" id="PF13920">
    <property type="entry name" value="zf-C3HC4_3"/>
    <property type="match status" value="1"/>
</dbReference>
<dbReference type="GO" id="GO:0005737">
    <property type="term" value="C:cytoplasm"/>
    <property type="evidence" value="ECO:0007669"/>
    <property type="project" value="TreeGrafter"/>
</dbReference>
<evidence type="ECO:0000313" key="6">
    <source>
        <dbReference type="Proteomes" id="UP000692954"/>
    </source>
</evidence>